<keyword evidence="1" id="KW-0812">Transmembrane</keyword>
<keyword evidence="1" id="KW-1133">Transmembrane helix</keyword>
<protein>
    <submittedName>
        <fullName evidence="2">ABC transporter permease subunit</fullName>
    </submittedName>
</protein>
<evidence type="ECO:0000313" key="3">
    <source>
        <dbReference type="Proteomes" id="UP001611383"/>
    </source>
</evidence>
<gene>
    <name evidence="2" type="ORF">F0U60_32310</name>
</gene>
<reference evidence="2 3" key="1">
    <citation type="submission" date="2019-08" db="EMBL/GenBank/DDBJ databases">
        <title>Archangium and Cystobacter genomes.</title>
        <authorList>
            <person name="Chen I.-C.K."/>
            <person name="Wielgoss S."/>
        </authorList>
    </citation>
    <scope>NUCLEOTIDE SEQUENCE [LARGE SCALE GENOMIC DNA]</scope>
    <source>
        <strain evidence="2 3">Cbm 6</strain>
    </source>
</reference>
<feature type="transmembrane region" description="Helical" evidence="1">
    <location>
        <begin position="69"/>
        <end position="90"/>
    </location>
</feature>
<feature type="transmembrane region" description="Helical" evidence="1">
    <location>
        <begin position="158"/>
        <end position="177"/>
    </location>
</feature>
<dbReference type="Pfam" id="PF12679">
    <property type="entry name" value="ABC2_membrane_2"/>
    <property type="match status" value="1"/>
</dbReference>
<dbReference type="EMBL" id="CP043494">
    <property type="protein sequence ID" value="WNG48293.1"/>
    <property type="molecule type" value="Genomic_DNA"/>
</dbReference>
<feature type="transmembrane region" description="Helical" evidence="1">
    <location>
        <begin position="25"/>
        <end position="49"/>
    </location>
</feature>
<feature type="transmembrane region" description="Helical" evidence="1">
    <location>
        <begin position="189"/>
        <end position="209"/>
    </location>
</feature>
<accession>A0ABY9WYR9</accession>
<dbReference type="RefSeq" id="WP_395805627.1">
    <property type="nucleotide sequence ID" value="NZ_CP043494.1"/>
</dbReference>
<name>A0ABY9WYR9_9BACT</name>
<keyword evidence="3" id="KW-1185">Reference proteome</keyword>
<feature type="transmembrane region" description="Helical" evidence="1">
    <location>
        <begin position="119"/>
        <end position="143"/>
    </location>
</feature>
<evidence type="ECO:0000256" key="1">
    <source>
        <dbReference type="SAM" id="Phobius"/>
    </source>
</evidence>
<organism evidence="2 3">
    <name type="scientific">Archangium minus</name>
    <dbReference type="NCBI Taxonomy" id="83450"/>
    <lineage>
        <taxon>Bacteria</taxon>
        <taxon>Pseudomonadati</taxon>
        <taxon>Myxococcota</taxon>
        <taxon>Myxococcia</taxon>
        <taxon>Myxococcales</taxon>
        <taxon>Cystobacterineae</taxon>
        <taxon>Archangiaceae</taxon>
        <taxon>Archangium</taxon>
    </lineage>
</organism>
<keyword evidence="1" id="KW-0472">Membrane</keyword>
<dbReference type="Proteomes" id="UP001611383">
    <property type="component" value="Chromosome"/>
</dbReference>
<feature type="transmembrane region" description="Helical" evidence="1">
    <location>
        <begin position="244"/>
        <end position="262"/>
    </location>
</feature>
<sequence length="267" mass="29426">MNVLKETAVIWSAECRRTVSSARAVVLLGLYSLISLAVLLVGALLRAWIQQMAEQAGGVLAPSEQMPTLVVVVFYLSILFLPLYVALMGFDQLSGEVGPRSIRYLTVRARRSSVLLGKFLAQTTILLGLVLALDLILCVYAWLSTPGFGFGTFFLNLLRFWAGTMVFSLAFLALTTLCSSFTSTPAVSLVFNFIFILLSFCFWLAGLWFGREEGHPLESIRYLSPMNYCTKLLDPEPLQFGGSALAYVVFALLFLGGAYTALRTRDL</sequence>
<evidence type="ECO:0000313" key="2">
    <source>
        <dbReference type="EMBL" id="WNG48293.1"/>
    </source>
</evidence>
<proteinExistence type="predicted"/>